<sequence length="342" mass="36000">MAVRKLKKKFKRFSKSKSRNASPHQSASSLPRSSSSTNNPVTTQSSAGGTLSPLAQITRPESAPPETAPTIAQPASLPEPGPGPITISSLPSPVPKPTSTPADPTPIVADNSPQQSAGLTNPLDPGSDPYVPVSSSPPPSQPTSNRESPKSGSTIADSAWKSLTAFAGVVSKGASAFGPLKEVIDVFARFVEATDTAIAGQPGFDAVKAELGALFTDLIKLFPENSPPTMTNSMKSLCGAVRNELELISLRQGGFIRRQDEAQDLNRCAMGRLARWCSIHSKATPTRSTRLHSHLMAHELSLAHSTILHGYGKHGAHMPPDITGLPTPFTTPPPKFLTLMVG</sequence>
<feature type="compositionally biased region" description="Basic residues" evidence="1">
    <location>
        <begin position="1"/>
        <end position="18"/>
    </location>
</feature>
<dbReference type="OrthoDB" id="2991313at2759"/>
<feature type="compositionally biased region" description="Low complexity" evidence="1">
    <location>
        <begin position="125"/>
        <end position="134"/>
    </location>
</feature>
<evidence type="ECO:0000256" key="1">
    <source>
        <dbReference type="SAM" id="MobiDB-lite"/>
    </source>
</evidence>
<comment type="caution">
    <text evidence="2">The sequence shown here is derived from an EMBL/GenBank/DDBJ whole genome shotgun (WGS) entry which is preliminary data.</text>
</comment>
<gene>
    <name evidence="2" type="ORF">CTheo_7636</name>
</gene>
<dbReference type="EMBL" id="SSOP01000346">
    <property type="protein sequence ID" value="KAB5588923.1"/>
    <property type="molecule type" value="Genomic_DNA"/>
</dbReference>
<dbReference type="AlphaFoldDB" id="A0A5N5QBN9"/>
<organism evidence="2 3">
    <name type="scientific">Ceratobasidium theobromae</name>
    <dbReference type="NCBI Taxonomy" id="1582974"/>
    <lineage>
        <taxon>Eukaryota</taxon>
        <taxon>Fungi</taxon>
        <taxon>Dikarya</taxon>
        <taxon>Basidiomycota</taxon>
        <taxon>Agaricomycotina</taxon>
        <taxon>Agaricomycetes</taxon>
        <taxon>Cantharellales</taxon>
        <taxon>Ceratobasidiaceae</taxon>
        <taxon>Ceratobasidium</taxon>
    </lineage>
</organism>
<keyword evidence="3" id="KW-1185">Reference proteome</keyword>
<evidence type="ECO:0000313" key="3">
    <source>
        <dbReference type="Proteomes" id="UP000383932"/>
    </source>
</evidence>
<feature type="compositionally biased region" description="Low complexity" evidence="1">
    <location>
        <begin position="22"/>
        <end position="36"/>
    </location>
</feature>
<reference evidence="2 3" key="1">
    <citation type="journal article" date="2019" name="Fungal Biol. Biotechnol.">
        <title>Draft genome sequence of fastidious pathogen Ceratobasidium theobromae, which causes vascular-streak dieback in Theobroma cacao.</title>
        <authorList>
            <person name="Ali S.S."/>
            <person name="Asman A."/>
            <person name="Shao J."/>
            <person name="Firmansyah A.P."/>
            <person name="Susilo A.W."/>
            <person name="Rosmana A."/>
            <person name="McMahon P."/>
            <person name="Junaid M."/>
            <person name="Guest D."/>
            <person name="Kheng T.Y."/>
            <person name="Meinhardt L.W."/>
            <person name="Bailey B.A."/>
        </authorList>
    </citation>
    <scope>NUCLEOTIDE SEQUENCE [LARGE SCALE GENOMIC DNA]</scope>
    <source>
        <strain evidence="2 3">CT2</strain>
    </source>
</reference>
<feature type="compositionally biased region" description="Polar residues" evidence="1">
    <location>
        <begin position="37"/>
        <end position="55"/>
    </location>
</feature>
<accession>A0A5N5QBN9</accession>
<dbReference type="Proteomes" id="UP000383932">
    <property type="component" value="Unassembled WGS sequence"/>
</dbReference>
<name>A0A5N5QBN9_9AGAM</name>
<feature type="region of interest" description="Disordered" evidence="1">
    <location>
        <begin position="1"/>
        <end position="154"/>
    </location>
</feature>
<evidence type="ECO:0000313" key="2">
    <source>
        <dbReference type="EMBL" id="KAB5588923.1"/>
    </source>
</evidence>
<protein>
    <submittedName>
        <fullName evidence="2">Vegetative incompatibility protein HET-E-1</fullName>
    </submittedName>
</protein>
<proteinExistence type="predicted"/>